<comment type="similarity">
    <text evidence="8">Belongs to the glycosyl hydrolase 18 family.</text>
</comment>
<comment type="catalytic activity">
    <reaction evidence="1">
        <text>Random endo-hydrolysis of N-acetyl-beta-D-glucosaminide (1-&gt;4)-beta-linkages in chitin and chitodextrins.</text>
        <dbReference type="EC" id="3.2.1.14"/>
    </reaction>
</comment>
<dbReference type="InterPro" id="IPR001579">
    <property type="entry name" value="Glyco_hydro_18_chit_AS"/>
</dbReference>
<protein>
    <submittedName>
        <fullName evidence="10">Glycoside hydrolase</fullName>
    </submittedName>
</protein>
<dbReference type="InterPro" id="IPR029070">
    <property type="entry name" value="Chitinase_insertion_sf"/>
</dbReference>
<dbReference type="STRING" id="78915.A0A4P9XT00"/>
<evidence type="ECO:0000256" key="2">
    <source>
        <dbReference type="ARBA" id="ARBA00022801"/>
    </source>
</evidence>
<keyword evidence="2 7" id="KW-0378">Hydrolase</keyword>
<evidence type="ECO:0000256" key="5">
    <source>
        <dbReference type="ARBA" id="ARBA00023295"/>
    </source>
</evidence>
<dbReference type="PANTHER" id="PTHR11177">
    <property type="entry name" value="CHITINASE"/>
    <property type="match status" value="1"/>
</dbReference>
<dbReference type="InterPro" id="IPR001223">
    <property type="entry name" value="Glyco_hydro18_cat"/>
</dbReference>
<dbReference type="AlphaFoldDB" id="A0A4P9XT00"/>
<evidence type="ECO:0000256" key="7">
    <source>
        <dbReference type="RuleBase" id="RU000489"/>
    </source>
</evidence>
<dbReference type="Gene3D" id="3.20.20.80">
    <property type="entry name" value="Glycosidases"/>
    <property type="match status" value="1"/>
</dbReference>
<dbReference type="PROSITE" id="PS51910">
    <property type="entry name" value="GH18_2"/>
    <property type="match status" value="1"/>
</dbReference>
<keyword evidence="6" id="KW-0624">Polysaccharide degradation</keyword>
<evidence type="ECO:0000256" key="3">
    <source>
        <dbReference type="ARBA" id="ARBA00023024"/>
    </source>
</evidence>
<dbReference type="GO" id="GO:0008061">
    <property type="term" value="F:chitin binding"/>
    <property type="evidence" value="ECO:0007669"/>
    <property type="project" value="InterPro"/>
</dbReference>
<sequence length="338" mass="36841">VVGYYSDWNTQQLPPDKIDYSKLTHINYAFALIDTATSAPTIQTKDTLAQVVQNAHEQGVKVAVSVGGWTGSAPFSGIAADAGKRQAFVQATTSFVKEHSLDGIDIDWEYPGRETNGVVGRPDDSDNFLKLLNELRKDLPSDKYISAAVRVEPFDGPNGPMKDVSQFAGPLDFVQVMAYDVYGSWSKASGPNAPFDPAKEGGEPPVSFTTAAKAWSDAKFPREKIVMGLAFYGRSVVTKDVLKNSMHGQRDTNAVQAYSASGAGAGGVWTWKDLRDNNVLASTSSANQDSGWERHWDEGTKTPWLYQAKSKTFISYDDPQSLADKVNYVRQNGYGGVM</sequence>
<dbReference type="InterPro" id="IPR017853">
    <property type="entry name" value="GH"/>
</dbReference>
<gene>
    <name evidence="10" type="ORF">THASP1DRAFT_8246</name>
</gene>
<evidence type="ECO:0000313" key="11">
    <source>
        <dbReference type="Proteomes" id="UP000271241"/>
    </source>
</evidence>
<keyword evidence="5 7" id="KW-0326">Glycosidase</keyword>
<evidence type="ECO:0000259" key="9">
    <source>
        <dbReference type="PROSITE" id="PS51910"/>
    </source>
</evidence>
<evidence type="ECO:0000256" key="1">
    <source>
        <dbReference type="ARBA" id="ARBA00000822"/>
    </source>
</evidence>
<dbReference type="InterPro" id="IPR050314">
    <property type="entry name" value="Glycosyl_Hydrlase_18"/>
</dbReference>
<reference evidence="11" key="1">
    <citation type="journal article" date="2018" name="Nat. Microbiol.">
        <title>Leveraging single-cell genomics to expand the fungal tree of life.</title>
        <authorList>
            <person name="Ahrendt S.R."/>
            <person name="Quandt C.A."/>
            <person name="Ciobanu D."/>
            <person name="Clum A."/>
            <person name="Salamov A."/>
            <person name="Andreopoulos B."/>
            <person name="Cheng J.F."/>
            <person name="Woyke T."/>
            <person name="Pelin A."/>
            <person name="Henrissat B."/>
            <person name="Reynolds N.K."/>
            <person name="Benny G.L."/>
            <person name="Smith M.E."/>
            <person name="James T.Y."/>
            <person name="Grigoriev I.V."/>
        </authorList>
    </citation>
    <scope>NUCLEOTIDE SEQUENCE [LARGE SCALE GENOMIC DNA]</scope>
    <source>
        <strain evidence="11">RSA 1356</strain>
    </source>
</reference>
<name>A0A4P9XT00_9FUNG</name>
<dbReference type="Gene3D" id="3.10.50.10">
    <property type="match status" value="1"/>
</dbReference>
<dbReference type="GO" id="GO:0000272">
    <property type="term" value="P:polysaccharide catabolic process"/>
    <property type="evidence" value="ECO:0007669"/>
    <property type="project" value="UniProtKB-KW"/>
</dbReference>
<dbReference type="SMART" id="SM00636">
    <property type="entry name" value="Glyco_18"/>
    <property type="match status" value="1"/>
</dbReference>
<dbReference type="InterPro" id="IPR011583">
    <property type="entry name" value="Chitinase_II/V-like_cat"/>
</dbReference>
<dbReference type="SUPFAM" id="SSF54556">
    <property type="entry name" value="Chitinase insertion domain"/>
    <property type="match status" value="1"/>
</dbReference>
<keyword evidence="4" id="KW-0119">Carbohydrate metabolism</keyword>
<evidence type="ECO:0000256" key="8">
    <source>
        <dbReference type="RuleBase" id="RU004453"/>
    </source>
</evidence>
<organism evidence="10 11">
    <name type="scientific">Thamnocephalis sphaerospora</name>
    <dbReference type="NCBI Taxonomy" id="78915"/>
    <lineage>
        <taxon>Eukaryota</taxon>
        <taxon>Fungi</taxon>
        <taxon>Fungi incertae sedis</taxon>
        <taxon>Zoopagomycota</taxon>
        <taxon>Zoopagomycotina</taxon>
        <taxon>Zoopagomycetes</taxon>
        <taxon>Zoopagales</taxon>
        <taxon>Sigmoideomycetaceae</taxon>
        <taxon>Thamnocephalis</taxon>
    </lineage>
</organism>
<dbReference type="EMBL" id="KZ992525">
    <property type="protein sequence ID" value="RKP09295.1"/>
    <property type="molecule type" value="Genomic_DNA"/>
</dbReference>
<dbReference type="GO" id="GO:0005576">
    <property type="term" value="C:extracellular region"/>
    <property type="evidence" value="ECO:0007669"/>
    <property type="project" value="TreeGrafter"/>
</dbReference>
<feature type="non-terminal residue" evidence="10">
    <location>
        <position position="338"/>
    </location>
</feature>
<dbReference type="Proteomes" id="UP000271241">
    <property type="component" value="Unassembled WGS sequence"/>
</dbReference>
<accession>A0A4P9XT00</accession>
<dbReference type="SUPFAM" id="SSF51445">
    <property type="entry name" value="(Trans)glycosidases"/>
    <property type="match status" value="1"/>
</dbReference>
<keyword evidence="11" id="KW-1185">Reference proteome</keyword>
<dbReference type="OrthoDB" id="76388at2759"/>
<evidence type="ECO:0000313" key="10">
    <source>
        <dbReference type="EMBL" id="RKP09295.1"/>
    </source>
</evidence>
<keyword evidence="3" id="KW-0146">Chitin degradation</keyword>
<evidence type="ECO:0000256" key="4">
    <source>
        <dbReference type="ARBA" id="ARBA00023277"/>
    </source>
</evidence>
<dbReference type="PROSITE" id="PS01095">
    <property type="entry name" value="GH18_1"/>
    <property type="match status" value="1"/>
</dbReference>
<feature type="non-terminal residue" evidence="10">
    <location>
        <position position="1"/>
    </location>
</feature>
<proteinExistence type="inferred from homology"/>
<feature type="domain" description="GH18" evidence="9">
    <location>
        <begin position="1"/>
        <end position="338"/>
    </location>
</feature>
<dbReference type="GO" id="GO:0006032">
    <property type="term" value="P:chitin catabolic process"/>
    <property type="evidence" value="ECO:0007669"/>
    <property type="project" value="UniProtKB-KW"/>
</dbReference>
<dbReference type="GO" id="GO:0008843">
    <property type="term" value="F:endochitinase activity"/>
    <property type="evidence" value="ECO:0007669"/>
    <property type="project" value="UniProtKB-EC"/>
</dbReference>
<dbReference type="PANTHER" id="PTHR11177:SF392">
    <property type="entry name" value="HAP41P"/>
    <property type="match status" value="1"/>
</dbReference>
<dbReference type="Pfam" id="PF00704">
    <property type="entry name" value="Glyco_hydro_18"/>
    <property type="match status" value="1"/>
</dbReference>
<evidence type="ECO:0000256" key="6">
    <source>
        <dbReference type="ARBA" id="ARBA00023326"/>
    </source>
</evidence>